<dbReference type="Proteomes" id="UP000033999">
    <property type="component" value="Unassembled WGS sequence"/>
</dbReference>
<dbReference type="EMBL" id="LCKX01000038">
    <property type="protein sequence ID" value="KKU06160.1"/>
    <property type="molecule type" value="Genomic_DNA"/>
</dbReference>
<reference evidence="1 2" key="1">
    <citation type="journal article" date="2015" name="Nature">
        <title>rRNA introns, odd ribosomes, and small enigmatic genomes across a large radiation of phyla.</title>
        <authorList>
            <person name="Brown C.T."/>
            <person name="Hug L.A."/>
            <person name="Thomas B.C."/>
            <person name="Sharon I."/>
            <person name="Castelle C.J."/>
            <person name="Singh A."/>
            <person name="Wilkins M.J."/>
            <person name="Williams K.H."/>
            <person name="Banfield J.F."/>
        </authorList>
    </citation>
    <scope>NUCLEOTIDE SEQUENCE [LARGE SCALE GENOMIC DNA]</scope>
</reference>
<accession>A0A0G1QBZ2</accession>
<sequence length="81" mass="9354">MDFSVSSIYLHLPFHLSSSPSVAAGIHGQTQRTNFHYLLRRIFRRPLLPFLGKSRRPNPLAYRLSHLAVDHRGSSRNCLHF</sequence>
<evidence type="ECO:0000313" key="2">
    <source>
        <dbReference type="Proteomes" id="UP000033999"/>
    </source>
</evidence>
<protein>
    <submittedName>
        <fullName evidence="1">Uncharacterized protein</fullName>
    </submittedName>
</protein>
<evidence type="ECO:0000313" key="1">
    <source>
        <dbReference type="EMBL" id="KKU06160.1"/>
    </source>
</evidence>
<proteinExistence type="predicted"/>
<organism evidence="1 2">
    <name type="scientific">Candidatus Magasanikbacteria bacterium GW2011_GWA2_45_39</name>
    <dbReference type="NCBI Taxonomy" id="1619041"/>
    <lineage>
        <taxon>Bacteria</taxon>
        <taxon>Candidatus Magasanikiibacteriota</taxon>
    </lineage>
</organism>
<dbReference type="AlphaFoldDB" id="A0A0G1QBZ2"/>
<comment type="caution">
    <text evidence="1">The sequence shown here is derived from an EMBL/GenBank/DDBJ whole genome shotgun (WGS) entry which is preliminary data.</text>
</comment>
<gene>
    <name evidence="1" type="ORF">UX10_C0038G0009</name>
</gene>
<name>A0A0G1QBZ2_9BACT</name>